<dbReference type="EMBL" id="VIFK01000283">
    <property type="protein sequence ID" value="TQE98091.1"/>
    <property type="molecule type" value="Genomic_DNA"/>
</dbReference>
<comment type="caution">
    <text evidence="1">The sequence shown here is derived from an EMBL/GenBank/DDBJ whole genome shotgun (WGS) entry which is preliminary data.</text>
</comment>
<organism evidence="1 2">
    <name type="scientific">Spiribacter salinus</name>
    <dbReference type="NCBI Taxonomy" id="1335746"/>
    <lineage>
        <taxon>Bacteria</taxon>
        <taxon>Pseudomonadati</taxon>
        <taxon>Pseudomonadota</taxon>
        <taxon>Gammaproteobacteria</taxon>
        <taxon>Chromatiales</taxon>
        <taxon>Ectothiorhodospiraceae</taxon>
        <taxon>Spiribacter</taxon>
    </lineage>
</organism>
<evidence type="ECO:0000313" key="2">
    <source>
        <dbReference type="Proteomes" id="UP000315400"/>
    </source>
</evidence>
<protein>
    <submittedName>
        <fullName evidence="1">Uncharacterized protein</fullName>
    </submittedName>
</protein>
<dbReference type="AlphaFoldDB" id="A0A540VMX3"/>
<dbReference type="Proteomes" id="UP000315400">
    <property type="component" value="Unassembled WGS sequence"/>
</dbReference>
<evidence type="ECO:0000313" key="1">
    <source>
        <dbReference type="EMBL" id="TQE98091.1"/>
    </source>
</evidence>
<gene>
    <name evidence="1" type="ORF">FKY71_15635</name>
</gene>
<reference evidence="1 2" key="1">
    <citation type="submission" date="2019-06" db="EMBL/GenBank/DDBJ databases">
        <title>Metagenome assembled Genome of Spiribacter salinus SL48-SHIP from the microbial mat of Salt Lake 48 (Novosibirsk region, Russia).</title>
        <authorList>
            <person name="Shipova A."/>
            <person name="Rozanov A.S."/>
            <person name="Bryanskaya A.V."/>
            <person name="Peltek S.E."/>
        </authorList>
    </citation>
    <scope>NUCLEOTIDE SEQUENCE [LARGE SCALE GENOMIC DNA]</scope>
    <source>
        <strain evidence="1">SL48-SHIP-2</strain>
    </source>
</reference>
<name>A0A540VMX3_9GAMM</name>
<sequence length="120" mass="12535">MTLELYDAGDGFRVLSSAAGAPKAVMRTRIEAQYETADGGTLELNFSGPSADVGPVKDFLEPQLRAATQTDCAVTITLSFHDGIDPSGEEPQKVTERLARYGGGVAYVTASALPPQEGSG</sequence>
<proteinExistence type="predicted"/>
<accession>A0A540VMX3</accession>